<evidence type="ECO:0000259" key="3">
    <source>
        <dbReference type="Pfam" id="PF08454"/>
    </source>
</evidence>
<feature type="domain" description="RyR/IP3R Homology associated" evidence="3">
    <location>
        <begin position="1568"/>
        <end position="1673"/>
    </location>
</feature>
<keyword evidence="6" id="KW-1185">Reference proteome</keyword>
<evidence type="ECO:0000313" key="5">
    <source>
        <dbReference type="EMBL" id="OQS06947.1"/>
    </source>
</evidence>
<protein>
    <submittedName>
        <fullName evidence="5">Uncharacterized protein</fullName>
    </submittedName>
</protein>
<dbReference type="STRING" id="74557.A0A1W0A9F8"/>
<dbReference type="InterPro" id="IPR016093">
    <property type="entry name" value="MIR_motif"/>
</dbReference>
<name>A0A1W0A9F8_9STRA</name>
<keyword evidence="1" id="KW-0677">Repeat</keyword>
<dbReference type="PANTHER" id="PTHR13715:SF99">
    <property type="entry name" value="INOSITOL 1,4,5-TRISPHOSPHATE RECEPTOR-LIKE PROTEIN A"/>
    <property type="match status" value="1"/>
</dbReference>
<evidence type="ECO:0000256" key="1">
    <source>
        <dbReference type="ARBA" id="ARBA00022737"/>
    </source>
</evidence>
<dbReference type="InterPro" id="IPR036300">
    <property type="entry name" value="MIR_dom_sf"/>
</dbReference>
<dbReference type="OrthoDB" id="72778at2759"/>
<dbReference type="Pfam" id="PF02815">
    <property type="entry name" value="MIR"/>
    <property type="match status" value="1"/>
</dbReference>
<dbReference type="InterPro" id="IPR016024">
    <property type="entry name" value="ARM-type_fold"/>
</dbReference>
<dbReference type="Pfam" id="PF08454">
    <property type="entry name" value="RIH_assoc"/>
    <property type="match status" value="1"/>
</dbReference>
<gene>
    <name evidence="5" type="ORF">THRCLA_01034</name>
</gene>
<proteinExistence type="predicted"/>
<dbReference type="EMBL" id="JNBS01000290">
    <property type="protein sequence ID" value="OQS06947.1"/>
    <property type="molecule type" value="Genomic_DNA"/>
</dbReference>
<dbReference type="Proteomes" id="UP000243217">
    <property type="component" value="Unassembled WGS sequence"/>
</dbReference>
<dbReference type="Pfam" id="PF08709">
    <property type="entry name" value="Ins145_P3_rec"/>
    <property type="match status" value="1"/>
</dbReference>
<dbReference type="SUPFAM" id="SSF48371">
    <property type="entry name" value="ARM repeat"/>
    <property type="match status" value="1"/>
</dbReference>
<evidence type="ECO:0000259" key="2">
    <source>
        <dbReference type="Pfam" id="PF02815"/>
    </source>
</evidence>
<accession>A0A1W0A9F8</accession>
<organism evidence="5 6">
    <name type="scientific">Thraustotheca clavata</name>
    <dbReference type="NCBI Taxonomy" id="74557"/>
    <lineage>
        <taxon>Eukaryota</taxon>
        <taxon>Sar</taxon>
        <taxon>Stramenopiles</taxon>
        <taxon>Oomycota</taxon>
        <taxon>Saprolegniomycetes</taxon>
        <taxon>Saprolegniales</taxon>
        <taxon>Achlyaceae</taxon>
        <taxon>Thraustotheca</taxon>
    </lineage>
</organism>
<dbReference type="InterPro" id="IPR013662">
    <property type="entry name" value="RIH_assoc-dom"/>
</dbReference>
<feature type="domain" description="Inositol 1,4,5-trisphosphate/ryanodine receptor" evidence="4">
    <location>
        <begin position="46"/>
        <end position="230"/>
    </location>
</feature>
<dbReference type="GO" id="GO:0006816">
    <property type="term" value="P:calcium ion transport"/>
    <property type="evidence" value="ECO:0007669"/>
    <property type="project" value="InterPro"/>
</dbReference>
<comment type="caution">
    <text evidence="5">The sequence shown here is derived from an EMBL/GenBank/DDBJ whole genome shotgun (WGS) entry which is preliminary data.</text>
</comment>
<evidence type="ECO:0000313" key="6">
    <source>
        <dbReference type="Proteomes" id="UP000243217"/>
    </source>
</evidence>
<reference evidence="5 6" key="1">
    <citation type="journal article" date="2014" name="Genome Biol. Evol.">
        <title>The secreted proteins of Achlya hypogyna and Thraustotheca clavata identify the ancestral oomycete secretome and reveal gene acquisitions by horizontal gene transfer.</title>
        <authorList>
            <person name="Misner I."/>
            <person name="Blouin N."/>
            <person name="Leonard G."/>
            <person name="Richards T.A."/>
            <person name="Lane C.E."/>
        </authorList>
    </citation>
    <scope>NUCLEOTIDE SEQUENCE [LARGE SCALE GENOMIC DNA]</scope>
    <source>
        <strain evidence="5 6">ATCC 34112</strain>
    </source>
</reference>
<sequence length="1944" mass="222088">MDRLCCGDLVLVVAQGMDIEWSHESSLDPHPAIGFLSSCEQVGKIEGIVHRTTCVENLETADVIEPKSVLSCVFRIEAVLNKEDIVRVDLQRKLDNHTLEQELSCQEYGTEIKFGQCIQLVHQHTNQILRINVNERGPAAFTMKVGLEFQKKFVTSCNVAAREQWLDSWFEVEAPVKNKGDGDIVHIEDVVHFYSHRWQRYLGAIQGNNFMEVVVGAAETRWQLVPFAKHDAQPTLKGGDVLRFIHMESESNLTLCNNELALSADKSSNALWAIEPLNAKWGGKQVESNAVQLRHVASGQLLGIEQKSTLHPSCIKGEDLKTTLFRFVWTGKSTFHIQHAETRYWLCGEIDSAPMPLRCCRTVRDSDVFGFEFPSSQEVSVLLDMLFTKRRFALYCLSILTRSNLTALTFQDFQPLEMCLKIVRASLNSKVKFIFWDQDIVSSLLESFKDLATKNRPELRTCLRELCALIEEFVTNDPKSQETLHPYLSTLQDLLSSSEAVAKALTACVRDNRSFLEELSSKQMQHIVDRMGQPAVYDWAFEYLRNQCIVLEGLLNNDVLPIFQHNIEKQVQVLIPHKPGLWRPLSNTLDEPSQLYVAHSFYLLAKLYQNRKDAKTNTAFQFIADNALGLLDDETIPGRIRAGLCDFMTFYKVQSYAHCLYHDCDFSSVSFTRSWQQPYKSMYTQRVDSATALTWEECMDAISPYDGLINLVSNNIDTANSEKCCSELILSVLQLCEICIGLGFYQAPKQLTTIVHLLAAYLRNDGSSVKIKVQVCHILSKLDIGHLNNQISSLVMFARTHSSEVTTRQLLEDAFDQVVVQDDCYADINYVDILCSLCRHECNELTMLSLGLLYAYFNTIPEMRQVCDKLLLLSNDEWEITYDKLKKIASDINHDEAQLQIILDLVSAQPLDEYQQMQRILFHVGLHKKIINMLEHAQSQIGGECVRKCYQILMHMIGCDRSFESLLVRHLELFLHDLPFYPSEVSHFIRSVLLHNESLVQTIPASQIVRIANMLATTSFMEAPSARTRLLEVLLHLVVTKKVEYIESNQNLVFNALSAHHLDLFSGEIGYTNRLELMALVDKTFEMVLVASTHRVENFLKNHYAAAELHGLHYHGQLLQLLSACAQGKNHRVEVECRSLLSIDEIIRALLDSRTIFSVRKALMSFLDAAYFEVQIPVIVLVENPLVWSLLEYVVQDLTCILQMDEANFFGEFENLKTTSEPTLETMTSQAHVFQAILNFIDDIVLPMLSNFYCHLAATITSPHLIRTQVTISIFTVLTKVLEIQNLPEKIKFSITMLVTTIQDNSVLLRQNAFQATKLTTGATSFSRLVHHKQLTILTLKAWQGESKRRCLWRKLKKETPRICTLSKPLSLTKTKKSSFRNRYRSEVPTIDHIAVNPMEEFIPAQMRSILFGFESTDLYSKTILERETAFIEAFLSPSMDEIVSHVIAYICQHDKGNATNAHEQPHVHLNILGWLLDGNDNELYIQQTRLSRLGGSAMVLKLIGKAIQDVHVYPLLLQETLQVGLAMLRNGNKVVQEAMFEHVQALGESFVSGIVHFLRLPAKQDLYDMVINLLEFLRLLCENHFTPMQLYVRQQSNKSHDIIEEVIGYLCGFLWVVDPRTHTLVWNVVSDFHLSVVLQLLATLTEFVQGCESNQRSVGRSTKLIHAINGILRHQYPFHLSLTWDSEIPLVYENCSVSQVQKLKQNAVLLIYSLLEGNHDTEVANHILLHIDSNTWSAHCLDIKRELDTYRALKERQKLQQDTMISVTPSPTAIDAKSTDAAMQERLLLQTIDMNNTLQDKVVSHWTMCSDLLIVFHTLFELSGGESDTQAKIKFSAEDFFSWTELQSGMGSIEIVRNDKLETINFRIPNICIEHWEHRVIRDSRERMVYMFTKDSQISKLDNFHRYSILLLEELQYCALLKAHSSPFMRLVLQAEDPTMNMY</sequence>
<dbReference type="PANTHER" id="PTHR13715">
    <property type="entry name" value="RYANODINE RECEPTOR AND IP3 RECEPTOR"/>
    <property type="match status" value="1"/>
</dbReference>
<evidence type="ECO:0000259" key="4">
    <source>
        <dbReference type="Pfam" id="PF08709"/>
    </source>
</evidence>
<dbReference type="InterPro" id="IPR015925">
    <property type="entry name" value="Ryanodine_IP3_receptor"/>
</dbReference>
<feature type="domain" description="MIR" evidence="2">
    <location>
        <begin position="236"/>
        <end position="326"/>
    </location>
</feature>
<dbReference type="Gene3D" id="2.80.10.50">
    <property type="match status" value="2"/>
</dbReference>
<dbReference type="SUPFAM" id="SSF82109">
    <property type="entry name" value="MIR domain"/>
    <property type="match status" value="1"/>
</dbReference>
<dbReference type="InterPro" id="IPR014821">
    <property type="entry name" value="Ins145_P3_rcpt"/>
</dbReference>